<dbReference type="RefSeq" id="WP_168873595.1">
    <property type="nucleotide sequence ID" value="NZ_JABAIA010000003.1"/>
</dbReference>
<keyword evidence="2" id="KW-1185">Reference proteome</keyword>
<accession>A0A847RXW6</accession>
<proteinExistence type="predicted"/>
<evidence type="ECO:0008006" key="3">
    <source>
        <dbReference type="Google" id="ProtNLM"/>
    </source>
</evidence>
<evidence type="ECO:0000313" key="1">
    <source>
        <dbReference type="EMBL" id="NLR67646.1"/>
    </source>
</evidence>
<name>A0A847RXW6_9BACT</name>
<gene>
    <name evidence="1" type="ORF">HGH92_25300</name>
</gene>
<dbReference type="EMBL" id="JABAIA010000003">
    <property type="protein sequence ID" value="NLR67646.1"/>
    <property type="molecule type" value="Genomic_DNA"/>
</dbReference>
<comment type="caution">
    <text evidence="1">The sequence shown here is derived from an EMBL/GenBank/DDBJ whole genome shotgun (WGS) entry which is preliminary data.</text>
</comment>
<sequence length="228" mass="25001">MKTILSILIVIAFVYLLSNCGKKEFDDISGNKKLSGRVYLIDTLGTVQEPQLLKSKKVYIRYDGTAASDYLYSVVSGADGYFTFTNLSARSYTVFTEEVRAGIKYTDAQPVDPGQKDSIILRLKPDTLQQRLLNLIVTDKNKERVSGSIVYIYGSQLVADNDTAITGAGAIVADTTGIYGNKLRIGLGDGKYYFKAKRVLTDTILRSPTLVSMTIAGNGLRDISILVQ</sequence>
<dbReference type="Proteomes" id="UP000570474">
    <property type="component" value="Unassembled WGS sequence"/>
</dbReference>
<reference evidence="1 2" key="1">
    <citation type="submission" date="2020-04" db="EMBL/GenBank/DDBJ databases">
        <authorList>
            <person name="Yin C."/>
        </authorList>
    </citation>
    <scope>NUCLEOTIDE SEQUENCE [LARGE SCALE GENOMIC DNA]</scope>
    <source>
        <strain evidence="1 2">Ae27</strain>
    </source>
</reference>
<protein>
    <recommendedName>
        <fullName evidence="3">DUF3823 domain-containing protein</fullName>
    </recommendedName>
</protein>
<evidence type="ECO:0000313" key="2">
    <source>
        <dbReference type="Proteomes" id="UP000570474"/>
    </source>
</evidence>
<dbReference type="SUPFAM" id="SSF117074">
    <property type="entry name" value="Hypothetical protein PA1324"/>
    <property type="match status" value="1"/>
</dbReference>
<dbReference type="AlphaFoldDB" id="A0A847RXW6"/>
<organism evidence="1 2">
    <name type="scientific">Chitinophaga varians</name>
    <dbReference type="NCBI Taxonomy" id="2202339"/>
    <lineage>
        <taxon>Bacteria</taxon>
        <taxon>Pseudomonadati</taxon>
        <taxon>Bacteroidota</taxon>
        <taxon>Chitinophagia</taxon>
        <taxon>Chitinophagales</taxon>
        <taxon>Chitinophagaceae</taxon>
        <taxon>Chitinophaga</taxon>
    </lineage>
</organism>